<reference evidence="1 2" key="1">
    <citation type="submission" date="2016-12" db="EMBL/GenBank/DDBJ databases">
        <authorList>
            <person name="Song W.-J."/>
            <person name="Kurnit D.M."/>
        </authorList>
    </citation>
    <scope>NUCLEOTIDE SEQUENCE [LARGE SCALE GENOMIC DNA]</scope>
    <source>
        <strain evidence="1 2">ATCC 43942</strain>
    </source>
</reference>
<dbReference type="AlphaFoldDB" id="A0A1Z2SKF5"/>
<dbReference type="InterPro" id="IPR036388">
    <property type="entry name" value="WH-like_DNA-bd_sf"/>
</dbReference>
<protein>
    <submittedName>
        <fullName evidence="1">Uncharacterized protein</fullName>
    </submittedName>
</protein>
<name>A0A1Z2SKF5_VIBGA</name>
<gene>
    <name evidence="1" type="ORF">BSQ33_18160</name>
</gene>
<proteinExistence type="predicted"/>
<evidence type="ECO:0000313" key="1">
    <source>
        <dbReference type="EMBL" id="ASA57672.1"/>
    </source>
</evidence>
<sequence>MLRNKEEFSVAATDKTIAVISGDIINSTGLSADQFERLLARIKEIQTWMSTENPSNAHSIIRGDEFQSVVHDIGNTLRYTLIYRLGIKALGKAFDSRISFAIARHAELRESVSESMGEAFVLSGRGLKSLKNHRLVFSSDRAELSTQFDLLFQYLDRQLTDLTARQCEVMLPMLKTTQDLSISELATQLDVATATVSKSLKASGWPLISALNQQFINQVTGLQNV</sequence>
<dbReference type="EMBL" id="CP018836">
    <property type="protein sequence ID" value="ASA57672.1"/>
    <property type="molecule type" value="Genomic_DNA"/>
</dbReference>
<dbReference type="Gene3D" id="1.10.10.10">
    <property type="entry name" value="Winged helix-like DNA-binding domain superfamily/Winged helix DNA-binding domain"/>
    <property type="match status" value="1"/>
</dbReference>
<dbReference type="Proteomes" id="UP000196708">
    <property type="component" value="Chromosome 2"/>
</dbReference>
<organism evidence="1 2">
    <name type="scientific">Vibrio gazogenes</name>
    <dbReference type="NCBI Taxonomy" id="687"/>
    <lineage>
        <taxon>Bacteria</taxon>
        <taxon>Pseudomonadati</taxon>
        <taxon>Pseudomonadota</taxon>
        <taxon>Gammaproteobacteria</taxon>
        <taxon>Vibrionales</taxon>
        <taxon>Vibrionaceae</taxon>
        <taxon>Vibrio</taxon>
    </lineage>
</organism>
<evidence type="ECO:0000313" key="2">
    <source>
        <dbReference type="Proteomes" id="UP000196708"/>
    </source>
</evidence>
<dbReference type="KEGG" id="vga:BSQ33_18160"/>
<dbReference type="RefSeq" id="WP_232472023.1">
    <property type="nucleotide sequence ID" value="NZ_CP018836.1"/>
</dbReference>
<accession>A0A1Z2SKF5</accession>